<dbReference type="AlphaFoldDB" id="A0A2N5SNX1"/>
<comment type="caution">
    <text evidence="4">The sequence shown here is derived from an EMBL/GenBank/DDBJ whole genome shotgun (WGS) entry which is preliminary data.</text>
</comment>
<evidence type="ECO:0000256" key="2">
    <source>
        <dbReference type="SAM" id="MobiDB-lite"/>
    </source>
</evidence>
<organism evidence="4 5">
    <name type="scientific">Puccinia coronata f. sp. avenae</name>
    <dbReference type="NCBI Taxonomy" id="200324"/>
    <lineage>
        <taxon>Eukaryota</taxon>
        <taxon>Fungi</taxon>
        <taxon>Dikarya</taxon>
        <taxon>Basidiomycota</taxon>
        <taxon>Pucciniomycotina</taxon>
        <taxon>Pucciniomycetes</taxon>
        <taxon>Pucciniales</taxon>
        <taxon>Pucciniaceae</taxon>
        <taxon>Puccinia</taxon>
    </lineage>
</organism>
<evidence type="ECO:0000313" key="4">
    <source>
        <dbReference type="EMBL" id="PLW14911.1"/>
    </source>
</evidence>
<dbReference type="CDD" id="cd22191">
    <property type="entry name" value="DPBB_RlpA_EXP_N-like"/>
    <property type="match status" value="1"/>
</dbReference>
<dbReference type="Proteomes" id="UP000235388">
    <property type="component" value="Unassembled WGS sequence"/>
</dbReference>
<proteinExistence type="predicted"/>
<feature type="chain" id="PRO_5014672402" evidence="3">
    <location>
        <begin position="25"/>
        <end position="169"/>
    </location>
</feature>
<keyword evidence="1 3" id="KW-0732">Signal</keyword>
<dbReference type="PANTHER" id="PTHR31836:SF27">
    <property type="entry name" value="RLPA-LIKE PROTEIN DOUBLE-PSI BETA-BARREL DOMAIN-CONTAINING PROTEIN"/>
    <property type="match status" value="1"/>
</dbReference>
<gene>
    <name evidence="4" type="ORF">PCANC_14789</name>
</gene>
<evidence type="ECO:0000256" key="3">
    <source>
        <dbReference type="SAM" id="SignalP"/>
    </source>
</evidence>
<name>A0A2N5SNX1_9BASI</name>
<evidence type="ECO:0000313" key="5">
    <source>
        <dbReference type="Proteomes" id="UP000235388"/>
    </source>
</evidence>
<dbReference type="PANTHER" id="PTHR31836">
    <property type="match status" value="1"/>
</dbReference>
<dbReference type="EMBL" id="PGCJ01000909">
    <property type="protein sequence ID" value="PLW14911.1"/>
    <property type="molecule type" value="Genomic_DNA"/>
</dbReference>
<dbReference type="InterPro" id="IPR036908">
    <property type="entry name" value="RlpA-like_sf"/>
</dbReference>
<feature type="compositionally biased region" description="Polar residues" evidence="2">
    <location>
        <begin position="24"/>
        <end position="39"/>
    </location>
</feature>
<reference evidence="4 5" key="1">
    <citation type="submission" date="2017-11" db="EMBL/GenBank/DDBJ databases">
        <title>De novo assembly and phasing of dikaryotic genomes from two isolates of Puccinia coronata f. sp. avenae, the causal agent of oat crown rust.</title>
        <authorList>
            <person name="Miller M.E."/>
            <person name="Zhang Y."/>
            <person name="Omidvar V."/>
            <person name="Sperschneider J."/>
            <person name="Schwessinger B."/>
            <person name="Raley C."/>
            <person name="Palmer J.M."/>
            <person name="Garnica D."/>
            <person name="Upadhyaya N."/>
            <person name="Rathjen J."/>
            <person name="Taylor J.M."/>
            <person name="Park R.F."/>
            <person name="Dodds P.N."/>
            <person name="Hirsch C.D."/>
            <person name="Kianian S.F."/>
            <person name="Figueroa M."/>
        </authorList>
    </citation>
    <scope>NUCLEOTIDE SEQUENCE [LARGE SCALE GENOMIC DNA]</scope>
    <source>
        <strain evidence="4">12NC29</strain>
    </source>
</reference>
<dbReference type="STRING" id="200324.A0A2N5SNX1"/>
<feature type="region of interest" description="Disordered" evidence="2">
    <location>
        <begin position="24"/>
        <end position="79"/>
    </location>
</feature>
<sequence length="169" mass="18164">MLHQTRFLLVALFLMQLAISPIQTLPSHQPSSSESTYSDVNDDVSSKAAQAYSPQRPQQGRLREKSAHQGDGTYYSPGLGSCGQQSGNQDLIVAVSHALYDSYGGGNDNTNAICGKSIRASYGAHSIVVTVVDRCEGCSPDDLDFSPAAFRQLSPLTSGRLHGIRWSFA</sequence>
<feature type="signal peptide" evidence="3">
    <location>
        <begin position="1"/>
        <end position="24"/>
    </location>
</feature>
<accession>A0A2N5SNX1</accession>
<protein>
    <submittedName>
        <fullName evidence="4">Uncharacterized protein</fullName>
    </submittedName>
</protein>
<dbReference type="OrthoDB" id="623670at2759"/>
<dbReference type="Gene3D" id="2.40.40.10">
    <property type="entry name" value="RlpA-like domain"/>
    <property type="match status" value="1"/>
</dbReference>
<keyword evidence="5" id="KW-1185">Reference proteome</keyword>
<dbReference type="SUPFAM" id="SSF50685">
    <property type="entry name" value="Barwin-like endoglucanases"/>
    <property type="match status" value="1"/>
</dbReference>
<dbReference type="InterPro" id="IPR051477">
    <property type="entry name" value="Expansin_CellWall"/>
</dbReference>
<evidence type="ECO:0000256" key="1">
    <source>
        <dbReference type="ARBA" id="ARBA00022729"/>
    </source>
</evidence>